<evidence type="ECO:0000259" key="16">
    <source>
        <dbReference type="Pfam" id="PF00593"/>
    </source>
</evidence>
<keyword evidence="10 12" id="KW-0472">Membrane</keyword>
<keyword evidence="11 12" id="KW-0998">Cell outer membrane</keyword>
<dbReference type="Pfam" id="PF07715">
    <property type="entry name" value="Plug"/>
    <property type="match status" value="1"/>
</dbReference>
<evidence type="ECO:0000256" key="9">
    <source>
        <dbReference type="ARBA" id="ARBA00023077"/>
    </source>
</evidence>
<evidence type="ECO:0000313" key="18">
    <source>
        <dbReference type="EMBL" id="VFJ53244.1"/>
    </source>
</evidence>
<keyword evidence="9 14" id="KW-0798">TonB box</keyword>
<evidence type="ECO:0000256" key="13">
    <source>
        <dbReference type="PROSITE-ProRule" id="PRU10144"/>
    </source>
</evidence>
<dbReference type="InterPro" id="IPR039426">
    <property type="entry name" value="TonB-dep_rcpt-like"/>
</dbReference>
<feature type="domain" description="TonB-dependent receptor-like beta-barrel" evidence="16">
    <location>
        <begin position="313"/>
        <end position="721"/>
    </location>
</feature>
<protein>
    <submittedName>
        <fullName evidence="18">Outer membrane receptor proteins, mostly Fe transport</fullName>
    </submittedName>
</protein>
<dbReference type="GO" id="GO:0006826">
    <property type="term" value="P:iron ion transport"/>
    <property type="evidence" value="ECO:0007669"/>
    <property type="project" value="UniProtKB-KW"/>
</dbReference>
<evidence type="ECO:0000256" key="11">
    <source>
        <dbReference type="ARBA" id="ARBA00023237"/>
    </source>
</evidence>
<comment type="subcellular location">
    <subcellularLocation>
        <location evidence="1 12">Cell outer membrane</location>
        <topology evidence="1 12">Multi-pass membrane protein</topology>
    </subcellularLocation>
</comment>
<dbReference type="GO" id="GO:0009279">
    <property type="term" value="C:cell outer membrane"/>
    <property type="evidence" value="ECO:0007669"/>
    <property type="project" value="UniProtKB-SubCell"/>
</dbReference>
<dbReference type="InterPro" id="IPR012910">
    <property type="entry name" value="Plug_dom"/>
</dbReference>
<evidence type="ECO:0000256" key="3">
    <source>
        <dbReference type="ARBA" id="ARBA00022452"/>
    </source>
</evidence>
<keyword evidence="2 12" id="KW-0813">Transport</keyword>
<evidence type="ECO:0000256" key="6">
    <source>
        <dbReference type="ARBA" id="ARBA00022729"/>
    </source>
</evidence>
<evidence type="ECO:0000256" key="1">
    <source>
        <dbReference type="ARBA" id="ARBA00004571"/>
    </source>
</evidence>
<keyword evidence="6 15" id="KW-0732">Signal</keyword>
<keyword evidence="18" id="KW-0675">Receptor</keyword>
<dbReference type="Pfam" id="PF00593">
    <property type="entry name" value="TonB_dep_Rec_b-barrel"/>
    <property type="match status" value="1"/>
</dbReference>
<dbReference type="InterPro" id="IPR000531">
    <property type="entry name" value="Beta-barrel_TonB"/>
</dbReference>
<keyword evidence="4" id="KW-0410">Iron transport</keyword>
<dbReference type="Gene3D" id="2.40.170.20">
    <property type="entry name" value="TonB-dependent receptor, beta-barrel domain"/>
    <property type="match status" value="1"/>
</dbReference>
<sequence>MKRKNTLLPNKLHLALLGPVLAFGVPGVAVADNATINTQQDEDVPADEQGDPIELDPIVAIGRLPASTVVLGREVDTPSNRRLQDLLKGMTNILDNEGPERPPAIRGITGGDSAPDMIQTMMKANNPRVNTLVDGVARPYKVGHDSGGSASALSGLWDVETVEVAKGPQSTSTGRSSLTGAVNVSTRDPVHEWEFAVRTGWFNEPGTVEGALMANLPLVTDQVALRFTAEGSDGEHYVDYSTHSFGAAYGDEADEVRFEHYRGKLLLTPNFLPDTQLVFSSDVTTSRDGSPYVEDWRAKDLVIKDHVWGQARPSENELTVHSAKLLQGLGEKMDLEVQVSYLDNTFQIIRSPRVVAQQKQDNFRSKTETTSAEALLHFEELGFIDEGLLGVAYEYKDDTSGQYGIDPTNLSSFDSGWYFETTGDAENYAIFGEIEAGIGGGFTAIAGGRFEWNDSNRHLHRVSAYSWNRDSEGGVKVGDEARNEAFLPKLGIRYDGADKYVAGYTYSKGWRPGGIDMWMVPPEMPVTVYDPEYLKNHEIWVRSNPTKRLSLNGSVFYYLFEDMQIRARNYEGTPAFTFPIPGLFKSFASRTDNIPEVKGYGMELDGQFAINDAWTISGGLGLLKTEVTDPGPYIPEYKGQALSQTPDATWNLGLGWVSPRGFDAEIRARHTGSFRQSHKIMDTEGQYLEETAPYTLFDLKAGYETKFRGTELRIDAWVANLTDKRYKLPTFHEYLDKAGRPRTFGVAVTARF</sequence>
<dbReference type="SUPFAM" id="SSF56935">
    <property type="entry name" value="Porins"/>
    <property type="match status" value="1"/>
</dbReference>
<evidence type="ECO:0000256" key="4">
    <source>
        <dbReference type="ARBA" id="ARBA00022496"/>
    </source>
</evidence>
<dbReference type="InterPro" id="IPR010917">
    <property type="entry name" value="TonB_rcpt_CS"/>
</dbReference>
<evidence type="ECO:0000256" key="7">
    <source>
        <dbReference type="ARBA" id="ARBA00023004"/>
    </source>
</evidence>
<keyword evidence="5 12" id="KW-0812">Transmembrane</keyword>
<dbReference type="PROSITE" id="PS01156">
    <property type="entry name" value="TONB_DEPENDENT_REC_2"/>
    <property type="match status" value="1"/>
</dbReference>
<evidence type="ECO:0000256" key="2">
    <source>
        <dbReference type="ARBA" id="ARBA00022448"/>
    </source>
</evidence>
<dbReference type="PANTHER" id="PTHR32552">
    <property type="entry name" value="FERRICHROME IRON RECEPTOR-RELATED"/>
    <property type="match status" value="1"/>
</dbReference>
<reference evidence="18" key="1">
    <citation type="submission" date="2019-02" db="EMBL/GenBank/DDBJ databases">
        <authorList>
            <person name="Gruber-Vodicka R. H."/>
            <person name="Seah K. B. B."/>
        </authorList>
    </citation>
    <scope>NUCLEOTIDE SEQUENCE</scope>
    <source>
        <strain evidence="18">BECK_BZ15</strain>
    </source>
</reference>
<accession>A0A450SIS1</accession>
<feature type="signal peptide" evidence="15">
    <location>
        <begin position="1"/>
        <end position="31"/>
    </location>
</feature>
<dbReference type="InterPro" id="IPR036942">
    <property type="entry name" value="Beta-barrel_TonB_sf"/>
</dbReference>
<evidence type="ECO:0000256" key="15">
    <source>
        <dbReference type="SAM" id="SignalP"/>
    </source>
</evidence>
<gene>
    <name evidence="18" type="ORF">BECKFW1821A_GA0114235_10417</name>
</gene>
<evidence type="ECO:0000256" key="12">
    <source>
        <dbReference type="PROSITE-ProRule" id="PRU01360"/>
    </source>
</evidence>
<dbReference type="EMBL" id="CAADEW010000041">
    <property type="protein sequence ID" value="VFJ53244.1"/>
    <property type="molecule type" value="Genomic_DNA"/>
</dbReference>
<evidence type="ECO:0000256" key="14">
    <source>
        <dbReference type="RuleBase" id="RU003357"/>
    </source>
</evidence>
<evidence type="ECO:0000256" key="10">
    <source>
        <dbReference type="ARBA" id="ARBA00023136"/>
    </source>
</evidence>
<keyword evidence="7" id="KW-0408">Iron</keyword>
<dbReference type="AlphaFoldDB" id="A0A450SIS1"/>
<evidence type="ECO:0000256" key="5">
    <source>
        <dbReference type="ARBA" id="ARBA00022692"/>
    </source>
</evidence>
<feature type="domain" description="TonB-dependent receptor plug" evidence="17">
    <location>
        <begin position="67"/>
        <end position="180"/>
    </location>
</feature>
<feature type="short sequence motif" description="TonB C-terminal box" evidence="13">
    <location>
        <begin position="735"/>
        <end position="752"/>
    </location>
</feature>
<name>A0A450SIS1_9GAMM</name>
<keyword evidence="8" id="KW-0406">Ion transport</keyword>
<evidence type="ECO:0000256" key="8">
    <source>
        <dbReference type="ARBA" id="ARBA00023065"/>
    </source>
</evidence>
<feature type="chain" id="PRO_5019509512" evidence="15">
    <location>
        <begin position="32"/>
        <end position="752"/>
    </location>
</feature>
<organism evidence="18">
    <name type="scientific">Candidatus Kentrum sp. FW</name>
    <dbReference type="NCBI Taxonomy" id="2126338"/>
    <lineage>
        <taxon>Bacteria</taxon>
        <taxon>Pseudomonadati</taxon>
        <taxon>Pseudomonadota</taxon>
        <taxon>Gammaproteobacteria</taxon>
        <taxon>Candidatus Kentrum</taxon>
    </lineage>
</organism>
<dbReference type="PANTHER" id="PTHR32552:SF81">
    <property type="entry name" value="TONB-DEPENDENT OUTER MEMBRANE RECEPTOR"/>
    <property type="match status" value="1"/>
</dbReference>
<evidence type="ECO:0000259" key="17">
    <source>
        <dbReference type="Pfam" id="PF07715"/>
    </source>
</evidence>
<dbReference type="PROSITE" id="PS52016">
    <property type="entry name" value="TONB_DEPENDENT_REC_3"/>
    <property type="match status" value="1"/>
</dbReference>
<keyword evidence="3 12" id="KW-1134">Transmembrane beta strand</keyword>
<proteinExistence type="inferred from homology"/>
<comment type="similarity">
    <text evidence="12 14">Belongs to the TonB-dependent receptor family.</text>
</comment>